<accession>A0A395J4L5</accession>
<comment type="caution">
    <text evidence="2">The sequence shown here is derived from an EMBL/GenBank/DDBJ whole genome shotgun (WGS) entry which is preliminary data.</text>
</comment>
<evidence type="ECO:0000313" key="3">
    <source>
        <dbReference type="Proteomes" id="UP000249056"/>
    </source>
</evidence>
<sequence length="259" mass="28744">MYLEPEEVSTTPHLQPPAAQMLQGRARLPRSPLFLAQNASSSPERRSIANLTPRVVTRIATHNTPSYLPTEPDQRPGSSSRLHSTRQPRTLRHQTNSFSFDDSERSSVAYEQERALSSSTTDSRPRPSESLNLRQELRGSSLQSSRIPSLASSFRSDLPPLHDQAISTQSGEIENGTDFNGRTRGEEMGPHSLSLIAEQSVISTSISNDPPRELNLPPPFSTILDQFRGQDHFQALHQMGIQTDLLFQALSEVLLVALQ</sequence>
<dbReference type="Proteomes" id="UP000249056">
    <property type="component" value="Unassembled WGS sequence"/>
</dbReference>
<evidence type="ECO:0000256" key="1">
    <source>
        <dbReference type="SAM" id="MobiDB-lite"/>
    </source>
</evidence>
<feature type="region of interest" description="Disordered" evidence="1">
    <location>
        <begin position="59"/>
        <end position="188"/>
    </location>
</feature>
<feature type="compositionally biased region" description="Basic residues" evidence="1">
    <location>
        <begin position="83"/>
        <end position="92"/>
    </location>
</feature>
<protein>
    <submittedName>
        <fullName evidence="2">Uncharacterized protein</fullName>
    </submittedName>
</protein>
<dbReference type="OrthoDB" id="3437607at2759"/>
<gene>
    <name evidence="2" type="ORF">DID88_008001</name>
</gene>
<evidence type="ECO:0000313" key="2">
    <source>
        <dbReference type="EMBL" id="RAL67226.1"/>
    </source>
</evidence>
<proteinExistence type="predicted"/>
<dbReference type="EMBL" id="QKRW01000004">
    <property type="protein sequence ID" value="RAL67226.1"/>
    <property type="molecule type" value="Genomic_DNA"/>
</dbReference>
<reference evidence="2 3" key="1">
    <citation type="submission" date="2018-06" db="EMBL/GenBank/DDBJ databases">
        <title>Genome Sequence of the Brown Rot Fungal Pathogen Monilinia fructigena.</title>
        <authorList>
            <person name="Landi L."/>
            <person name="De Miccolis Angelini R.M."/>
            <person name="Pollastro S."/>
            <person name="Abate D."/>
            <person name="Faretra F."/>
            <person name="Romanazzi G."/>
        </authorList>
    </citation>
    <scope>NUCLEOTIDE SEQUENCE [LARGE SCALE GENOMIC DNA]</scope>
    <source>
        <strain evidence="2 3">Mfrg269</strain>
    </source>
</reference>
<organism evidence="2 3">
    <name type="scientific">Monilinia fructigena</name>
    <dbReference type="NCBI Taxonomy" id="38457"/>
    <lineage>
        <taxon>Eukaryota</taxon>
        <taxon>Fungi</taxon>
        <taxon>Dikarya</taxon>
        <taxon>Ascomycota</taxon>
        <taxon>Pezizomycotina</taxon>
        <taxon>Leotiomycetes</taxon>
        <taxon>Helotiales</taxon>
        <taxon>Sclerotiniaceae</taxon>
        <taxon>Monilinia</taxon>
    </lineage>
</organism>
<feature type="compositionally biased region" description="Polar residues" evidence="1">
    <location>
        <begin position="165"/>
        <end position="180"/>
    </location>
</feature>
<keyword evidence="3" id="KW-1185">Reference proteome</keyword>
<name>A0A395J4L5_9HELO</name>
<feature type="compositionally biased region" description="Polar residues" evidence="1">
    <location>
        <begin position="138"/>
        <end position="155"/>
    </location>
</feature>
<dbReference type="AlphaFoldDB" id="A0A395J4L5"/>
<feature type="region of interest" description="Disordered" evidence="1">
    <location>
        <begin position="1"/>
        <end position="26"/>
    </location>
</feature>